<gene>
    <name evidence="3" type="ORF">HYC85_000247</name>
</gene>
<dbReference type="Pfam" id="PF00400">
    <property type="entry name" value="WD40"/>
    <property type="match status" value="1"/>
</dbReference>
<evidence type="ECO:0000256" key="2">
    <source>
        <dbReference type="SAM" id="Coils"/>
    </source>
</evidence>
<dbReference type="PROSITE" id="PS50082">
    <property type="entry name" value="WD_REPEATS_2"/>
    <property type="match status" value="1"/>
</dbReference>
<dbReference type="EMBL" id="JACBKZ010000001">
    <property type="protein sequence ID" value="KAF5959038.1"/>
    <property type="molecule type" value="Genomic_DNA"/>
</dbReference>
<dbReference type="InterPro" id="IPR036322">
    <property type="entry name" value="WD40_repeat_dom_sf"/>
</dbReference>
<feature type="coiled-coil region" evidence="2">
    <location>
        <begin position="41"/>
        <end position="82"/>
    </location>
</feature>
<keyword evidence="4" id="KW-1185">Reference proteome</keyword>
<evidence type="ECO:0000256" key="1">
    <source>
        <dbReference type="PROSITE-ProRule" id="PRU00221"/>
    </source>
</evidence>
<dbReference type="InterPro" id="IPR001680">
    <property type="entry name" value="WD40_rpt"/>
</dbReference>
<protein>
    <submittedName>
        <fullName evidence="3">Uncharacterized protein</fullName>
    </submittedName>
</protein>
<reference evidence="4" key="1">
    <citation type="journal article" date="2020" name="Nat. Commun.">
        <title>Genome assembly of wild tea tree DASZ reveals pedigree and selection history of tea varieties.</title>
        <authorList>
            <person name="Zhang W."/>
            <person name="Zhang Y."/>
            <person name="Qiu H."/>
            <person name="Guo Y."/>
            <person name="Wan H."/>
            <person name="Zhang X."/>
            <person name="Scossa F."/>
            <person name="Alseekh S."/>
            <person name="Zhang Q."/>
            <person name="Wang P."/>
            <person name="Xu L."/>
            <person name="Schmidt M.H."/>
            <person name="Jia X."/>
            <person name="Li D."/>
            <person name="Zhu A."/>
            <person name="Guo F."/>
            <person name="Chen W."/>
            <person name="Ni D."/>
            <person name="Usadel B."/>
            <person name="Fernie A.R."/>
            <person name="Wen W."/>
        </authorList>
    </citation>
    <scope>NUCLEOTIDE SEQUENCE [LARGE SCALE GENOMIC DNA]</scope>
    <source>
        <strain evidence="4">cv. G240</strain>
    </source>
</reference>
<comment type="caution">
    <text evidence="3">The sequence shown here is derived from an EMBL/GenBank/DDBJ whole genome shotgun (WGS) entry which is preliminary data.</text>
</comment>
<reference evidence="3 4" key="2">
    <citation type="submission" date="2020-07" db="EMBL/GenBank/DDBJ databases">
        <title>Genome assembly of wild tea tree DASZ reveals pedigree and selection history of tea varieties.</title>
        <authorList>
            <person name="Zhang W."/>
        </authorList>
    </citation>
    <scope>NUCLEOTIDE SEQUENCE [LARGE SCALE GENOMIC DNA]</scope>
    <source>
        <strain evidence="4">cv. G240</strain>
        <tissue evidence="3">Leaf</tissue>
    </source>
</reference>
<dbReference type="SMART" id="SM00320">
    <property type="entry name" value="WD40"/>
    <property type="match status" value="1"/>
</dbReference>
<feature type="repeat" description="WD" evidence="1">
    <location>
        <begin position="206"/>
        <end position="236"/>
    </location>
</feature>
<evidence type="ECO:0000313" key="4">
    <source>
        <dbReference type="Proteomes" id="UP000593564"/>
    </source>
</evidence>
<sequence>MDPQFRIYFSQEWFNALHLSVRNFLSEMFNANLRIPALLKISSEKNTVNRLKKDIRQLNVRLSELQALLEEKEAQLFRSRSNASSVLEVRMGQTNSTMSSVTGIPSTGVHEVSVLPSRVSHETCAPASEADSAKDWVVAGPAEVSSELIPSKFAQGSSSKLDRCLGESGTSDTLEMLRDDFYIETGREMDGEEEFLEVKVDFQETFLGHTSPISRCRFSASGNNIASASVDGTVRIGFCESFLVFGINVAATELCVETWI</sequence>
<dbReference type="AlphaFoldDB" id="A0A7J7I4J7"/>
<accession>A0A7J7I4J7</accession>
<organism evidence="3 4">
    <name type="scientific">Camellia sinensis</name>
    <name type="common">Tea plant</name>
    <name type="synonym">Thea sinensis</name>
    <dbReference type="NCBI Taxonomy" id="4442"/>
    <lineage>
        <taxon>Eukaryota</taxon>
        <taxon>Viridiplantae</taxon>
        <taxon>Streptophyta</taxon>
        <taxon>Embryophyta</taxon>
        <taxon>Tracheophyta</taxon>
        <taxon>Spermatophyta</taxon>
        <taxon>Magnoliopsida</taxon>
        <taxon>eudicotyledons</taxon>
        <taxon>Gunneridae</taxon>
        <taxon>Pentapetalae</taxon>
        <taxon>asterids</taxon>
        <taxon>Ericales</taxon>
        <taxon>Theaceae</taxon>
        <taxon>Camellia</taxon>
    </lineage>
</organism>
<dbReference type="PANTHER" id="PTHR47198">
    <property type="entry name" value="OS05G0299300 PROTEIN"/>
    <property type="match status" value="1"/>
</dbReference>
<proteinExistence type="predicted"/>
<evidence type="ECO:0000313" key="3">
    <source>
        <dbReference type="EMBL" id="KAF5959038.1"/>
    </source>
</evidence>
<name>A0A7J7I4J7_CAMSI</name>
<keyword evidence="1" id="KW-0853">WD repeat</keyword>
<dbReference type="PANTHER" id="PTHR47198:SF1">
    <property type="entry name" value="WD REPEAT-CONTAINING PROTEIN 91-LIKE ISOFORM X1"/>
    <property type="match status" value="1"/>
</dbReference>
<dbReference type="Gene3D" id="2.130.10.10">
    <property type="entry name" value="YVTN repeat-like/Quinoprotein amine dehydrogenase"/>
    <property type="match status" value="1"/>
</dbReference>
<dbReference type="InterPro" id="IPR015943">
    <property type="entry name" value="WD40/YVTN_repeat-like_dom_sf"/>
</dbReference>
<keyword evidence="2" id="KW-0175">Coiled coil</keyword>
<dbReference type="Proteomes" id="UP000593564">
    <property type="component" value="Unassembled WGS sequence"/>
</dbReference>
<dbReference type="SUPFAM" id="SSF50978">
    <property type="entry name" value="WD40 repeat-like"/>
    <property type="match status" value="1"/>
</dbReference>